<dbReference type="GeneID" id="80920014"/>
<organism evidence="1 2">
    <name type="scientific">Saccharomyces mikatae IFO 1815</name>
    <dbReference type="NCBI Taxonomy" id="226126"/>
    <lineage>
        <taxon>Eukaryota</taxon>
        <taxon>Fungi</taxon>
        <taxon>Dikarya</taxon>
        <taxon>Ascomycota</taxon>
        <taxon>Saccharomycotina</taxon>
        <taxon>Saccharomycetes</taxon>
        <taxon>Saccharomycetales</taxon>
        <taxon>Saccharomycetaceae</taxon>
        <taxon>Saccharomyces</taxon>
    </lineage>
</organism>
<reference evidence="1" key="1">
    <citation type="submission" date="2022-10" db="EMBL/GenBank/DDBJ databases">
        <authorList>
            <person name="Byrne P K."/>
        </authorList>
    </citation>
    <scope>NUCLEOTIDE SEQUENCE</scope>
    <source>
        <strain evidence="1">IFO1815</strain>
    </source>
</reference>
<keyword evidence="2" id="KW-1185">Reference proteome</keyword>
<sequence>MIYKTIQYLVQHTNIGVHYDRDLNKDKKITTIADASVGTEYDAQSIIGVIIWYEKNIFNVYSNESSNKCVSLTEAELHAIYEGYADSEILKVILTEFGEGGDKELTMLTDSK</sequence>
<evidence type="ECO:0000313" key="2">
    <source>
        <dbReference type="Proteomes" id="UP001161438"/>
    </source>
</evidence>
<evidence type="ECO:0000313" key="1">
    <source>
        <dbReference type="EMBL" id="CAI4035160.1"/>
    </source>
</evidence>
<proteinExistence type="predicted"/>
<dbReference type="AlphaFoldDB" id="A0AA35NC25"/>
<dbReference type="EMBL" id="OX365768">
    <property type="protein sequence ID" value="CAI4035160.1"/>
    <property type="molecule type" value="Genomic_DNA"/>
</dbReference>
<dbReference type="Proteomes" id="UP001161438">
    <property type="component" value="Chromosome 12"/>
</dbReference>
<gene>
    <name evidence="1" type="primary">SMKI12G3050</name>
    <name evidence="1" type="ORF">SMKI_12G3050</name>
</gene>
<protein>
    <submittedName>
        <fullName evidence="1">Uncharacterized protein</fullName>
    </submittedName>
</protein>
<dbReference type="RefSeq" id="XP_056078280.1">
    <property type="nucleotide sequence ID" value="XM_056224353.1"/>
</dbReference>
<accession>A0AA35NC25</accession>
<name>A0AA35NC25_SACMI</name>